<evidence type="ECO:0000313" key="2">
    <source>
        <dbReference type="Proteomes" id="UP000018460"/>
    </source>
</evidence>
<gene>
    <name evidence="1" type="ORF">F941_02757</name>
</gene>
<accession>N9DLK9</accession>
<keyword evidence="2" id="KW-1185">Reference proteome</keyword>
<sequence>MSNALNESKVLINIEHFIEDVSARKGTTKSQC</sequence>
<organism evidence="1 2">
    <name type="scientific">Acinetobacter bouvetii DSM 14964 = CIP 107468</name>
    <dbReference type="NCBI Taxonomy" id="1120925"/>
    <lineage>
        <taxon>Bacteria</taxon>
        <taxon>Pseudomonadati</taxon>
        <taxon>Pseudomonadota</taxon>
        <taxon>Gammaproteobacteria</taxon>
        <taxon>Moraxellales</taxon>
        <taxon>Moraxellaceae</taxon>
        <taxon>Acinetobacter</taxon>
    </lineage>
</organism>
<dbReference type="AlphaFoldDB" id="N9DLK9"/>
<dbReference type="EMBL" id="APQD01000021">
    <property type="protein sequence ID" value="ENV81615.1"/>
    <property type="molecule type" value="Genomic_DNA"/>
</dbReference>
<dbReference type="Proteomes" id="UP000018460">
    <property type="component" value="Unassembled WGS sequence"/>
</dbReference>
<proteinExistence type="predicted"/>
<comment type="caution">
    <text evidence="1">The sequence shown here is derived from an EMBL/GenBank/DDBJ whole genome shotgun (WGS) entry which is preliminary data.</text>
</comment>
<protein>
    <submittedName>
        <fullName evidence="1">Uncharacterized protein</fullName>
    </submittedName>
</protein>
<reference evidence="1 2" key="1">
    <citation type="submission" date="2013-02" db="EMBL/GenBank/DDBJ databases">
        <title>The Genome Sequence of Acinetobacter bouvetii CIP 107468.</title>
        <authorList>
            <consortium name="The Broad Institute Genome Sequencing Platform"/>
            <consortium name="The Broad Institute Genome Sequencing Center for Infectious Disease"/>
            <person name="Cerqueira G."/>
            <person name="Feldgarden M."/>
            <person name="Courvalin P."/>
            <person name="Perichon B."/>
            <person name="Grillot-Courvalin C."/>
            <person name="Clermont D."/>
            <person name="Rocha E."/>
            <person name="Yoon E.-J."/>
            <person name="Nemec A."/>
            <person name="Walker B."/>
            <person name="Young S.K."/>
            <person name="Zeng Q."/>
            <person name="Gargeya S."/>
            <person name="Fitzgerald M."/>
            <person name="Haas B."/>
            <person name="Abouelleil A."/>
            <person name="Alvarado L."/>
            <person name="Arachchi H.M."/>
            <person name="Berlin A.M."/>
            <person name="Chapman S.B."/>
            <person name="Dewar J."/>
            <person name="Goldberg J."/>
            <person name="Griggs A."/>
            <person name="Gujja S."/>
            <person name="Hansen M."/>
            <person name="Howarth C."/>
            <person name="Imamovic A."/>
            <person name="Larimer J."/>
            <person name="McCowan C."/>
            <person name="Murphy C."/>
            <person name="Neiman D."/>
            <person name="Pearson M."/>
            <person name="Priest M."/>
            <person name="Roberts A."/>
            <person name="Saif S."/>
            <person name="Shea T."/>
            <person name="Sisk P."/>
            <person name="Sykes S."/>
            <person name="Wortman J."/>
            <person name="Nusbaum C."/>
            <person name="Birren B."/>
        </authorList>
    </citation>
    <scope>NUCLEOTIDE SEQUENCE [LARGE SCALE GENOMIC DNA]</scope>
    <source>
        <strain evidence="1 2">CIP 107468</strain>
    </source>
</reference>
<evidence type="ECO:0000313" key="1">
    <source>
        <dbReference type="EMBL" id="ENV81615.1"/>
    </source>
</evidence>
<name>N9DLK9_9GAMM</name>